<sequence>MDIWHYCLTQRKRNQQKVMEQDSALHAWLTSVLPTYLIQPAMLYTTYYWVQIATTSTIVCDL</sequence>
<dbReference type="AlphaFoldDB" id="A0A6A4H552"/>
<evidence type="ECO:0000313" key="1">
    <source>
        <dbReference type="EMBL" id="KAE9392853.1"/>
    </source>
</evidence>
<protein>
    <submittedName>
        <fullName evidence="1">Uncharacterized protein</fullName>
    </submittedName>
</protein>
<name>A0A6A4H552_9AGAR</name>
<evidence type="ECO:0000313" key="2">
    <source>
        <dbReference type="Proteomes" id="UP000799118"/>
    </source>
</evidence>
<reference evidence="1" key="1">
    <citation type="journal article" date="2019" name="Environ. Microbiol.">
        <title>Fungal ecological strategies reflected in gene transcription - a case study of two litter decomposers.</title>
        <authorList>
            <person name="Barbi F."/>
            <person name="Kohler A."/>
            <person name="Barry K."/>
            <person name="Baskaran P."/>
            <person name="Daum C."/>
            <person name="Fauchery L."/>
            <person name="Ihrmark K."/>
            <person name="Kuo A."/>
            <person name="LaButti K."/>
            <person name="Lipzen A."/>
            <person name="Morin E."/>
            <person name="Grigoriev I.V."/>
            <person name="Henrissat B."/>
            <person name="Lindahl B."/>
            <person name="Martin F."/>
        </authorList>
    </citation>
    <scope>NUCLEOTIDE SEQUENCE</scope>
    <source>
        <strain evidence="1">JB14</strain>
    </source>
</reference>
<organism evidence="1 2">
    <name type="scientific">Gymnopus androsaceus JB14</name>
    <dbReference type="NCBI Taxonomy" id="1447944"/>
    <lineage>
        <taxon>Eukaryota</taxon>
        <taxon>Fungi</taxon>
        <taxon>Dikarya</taxon>
        <taxon>Basidiomycota</taxon>
        <taxon>Agaricomycotina</taxon>
        <taxon>Agaricomycetes</taxon>
        <taxon>Agaricomycetidae</taxon>
        <taxon>Agaricales</taxon>
        <taxon>Marasmiineae</taxon>
        <taxon>Omphalotaceae</taxon>
        <taxon>Gymnopus</taxon>
    </lineage>
</organism>
<keyword evidence="2" id="KW-1185">Reference proteome</keyword>
<accession>A0A6A4H552</accession>
<dbReference type="OrthoDB" id="4456959at2759"/>
<proteinExistence type="predicted"/>
<gene>
    <name evidence="1" type="ORF">BT96DRAFT_924421</name>
</gene>
<dbReference type="EMBL" id="ML769586">
    <property type="protein sequence ID" value="KAE9392853.1"/>
    <property type="molecule type" value="Genomic_DNA"/>
</dbReference>
<dbReference type="Proteomes" id="UP000799118">
    <property type="component" value="Unassembled WGS sequence"/>
</dbReference>